<evidence type="ECO:0000256" key="7">
    <source>
        <dbReference type="ARBA" id="ARBA00022777"/>
    </source>
</evidence>
<dbReference type="PANTHER" id="PTHR42878:SF7">
    <property type="entry name" value="SENSOR HISTIDINE KINASE GLRK"/>
    <property type="match status" value="1"/>
</dbReference>
<feature type="transmembrane region" description="Helical" evidence="12">
    <location>
        <begin position="43"/>
        <end position="63"/>
    </location>
</feature>
<dbReference type="AlphaFoldDB" id="A0A9X9S5I8"/>
<dbReference type="SUPFAM" id="SSF55785">
    <property type="entry name" value="PYP-like sensor domain (PAS domain)"/>
    <property type="match status" value="1"/>
</dbReference>
<keyword evidence="10" id="KW-0902">Two-component regulatory system</keyword>
<evidence type="ECO:0000256" key="1">
    <source>
        <dbReference type="ARBA" id="ARBA00000085"/>
    </source>
</evidence>
<dbReference type="Pfam" id="PF13426">
    <property type="entry name" value="PAS_9"/>
    <property type="match status" value="1"/>
</dbReference>
<evidence type="ECO:0000256" key="3">
    <source>
        <dbReference type="ARBA" id="ARBA00012438"/>
    </source>
</evidence>
<feature type="transmembrane region" description="Helical" evidence="12">
    <location>
        <begin position="105"/>
        <end position="133"/>
    </location>
</feature>
<dbReference type="EMBL" id="CP113361">
    <property type="protein sequence ID" value="WAI01911.1"/>
    <property type="molecule type" value="Genomic_DNA"/>
</dbReference>
<dbReference type="CDD" id="cd00130">
    <property type="entry name" value="PAS"/>
    <property type="match status" value="1"/>
</dbReference>
<evidence type="ECO:0000256" key="8">
    <source>
        <dbReference type="ARBA" id="ARBA00022840"/>
    </source>
</evidence>
<dbReference type="InterPro" id="IPR005467">
    <property type="entry name" value="His_kinase_dom"/>
</dbReference>
<dbReference type="InterPro" id="IPR050351">
    <property type="entry name" value="BphY/WalK/GraS-like"/>
</dbReference>
<evidence type="ECO:0000256" key="4">
    <source>
        <dbReference type="ARBA" id="ARBA00022679"/>
    </source>
</evidence>
<evidence type="ECO:0000259" key="13">
    <source>
        <dbReference type="PROSITE" id="PS50109"/>
    </source>
</evidence>
<feature type="transmembrane region" description="Helical" evidence="12">
    <location>
        <begin position="69"/>
        <end position="93"/>
    </location>
</feature>
<comment type="subcellular location">
    <subcellularLocation>
        <location evidence="2">Membrane</location>
        <topology evidence="2">Multi-pass membrane protein</topology>
    </subcellularLocation>
</comment>
<keyword evidence="9 12" id="KW-1133">Transmembrane helix</keyword>
<protein>
    <recommendedName>
        <fullName evidence="3">histidine kinase</fullName>
        <ecNumber evidence="3">2.7.13.3</ecNumber>
    </recommendedName>
</protein>
<dbReference type="InterPro" id="IPR031621">
    <property type="entry name" value="HisKA_7TM"/>
</dbReference>
<feature type="domain" description="Histidine kinase" evidence="13">
    <location>
        <begin position="373"/>
        <end position="570"/>
    </location>
</feature>
<evidence type="ECO:0000313" key="15">
    <source>
        <dbReference type="EMBL" id="WAI01911.1"/>
    </source>
</evidence>
<evidence type="ECO:0000256" key="10">
    <source>
        <dbReference type="ARBA" id="ARBA00023012"/>
    </source>
</evidence>
<dbReference type="InterPro" id="IPR035965">
    <property type="entry name" value="PAS-like_dom_sf"/>
</dbReference>
<dbReference type="Pfam" id="PF16927">
    <property type="entry name" value="HisKA_7TM"/>
    <property type="match status" value="1"/>
</dbReference>
<evidence type="ECO:0000256" key="11">
    <source>
        <dbReference type="ARBA" id="ARBA00023136"/>
    </source>
</evidence>
<evidence type="ECO:0000256" key="5">
    <source>
        <dbReference type="ARBA" id="ARBA00022692"/>
    </source>
</evidence>
<keyword evidence="8" id="KW-0067">ATP-binding</keyword>
<dbReference type="GeneID" id="76834098"/>
<dbReference type="PROSITE" id="PS50112">
    <property type="entry name" value="PAS"/>
    <property type="match status" value="1"/>
</dbReference>
<dbReference type="PROSITE" id="PS50109">
    <property type="entry name" value="HIS_KIN"/>
    <property type="match status" value="1"/>
</dbReference>
<name>A0A9X9S5I8_METOG</name>
<keyword evidence="16" id="KW-1185">Reference proteome</keyword>
<feature type="domain" description="PAS" evidence="14">
    <location>
        <begin position="242"/>
        <end position="321"/>
    </location>
</feature>
<dbReference type="SMART" id="SM00091">
    <property type="entry name" value="PAS"/>
    <property type="match status" value="1"/>
</dbReference>
<dbReference type="InterPro" id="IPR003594">
    <property type="entry name" value="HATPase_dom"/>
</dbReference>
<dbReference type="GO" id="GO:0030295">
    <property type="term" value="F:protein kinase activator activity"/>
    <property type="evidence" value="ECO:0007669"/>
    <property type="project" value="TreeGrafter"/>
</dbReference>
<keyword evidence="4" id="KW-0808">Transferase</keyword>
<feature type="transmembrane region" description="Helical" evidence="12">
    <location>
        <begin position="212"/>
        <end position="232"/>
    </location>
</feature>
<feature type="transmembrane region" description="Helical" evidence="12">
    <location>
        <begin position="185"/>
        <end position="206"/>
    </location>
</feature>
<proteinExistence type="predicted"/>
<sequence>MPLLSPFVLDALVGFCLLSAIITYSLGIFVYAQKTASPIHRLFLVLTLAATYWGLGEFFIWQATDFNGFLFWLKASSVWTIVFALTVHFIIAFTDAIPSKGMQRIFILGTGLYLPAVIFALIGILTDWIYIAAYEPGFGYVYLPVLTNPVCQIIIGYYICLMVWAVYAIFLSWRRAPHGRIRRQNYLVCVGVATVIAFGFLSAVFFPAYGIYAPNLVFIGIVIFSMLIAYAIRRYGLFVLSPETAVTEILGTMPDGMVLVDQNGHIIAVNQSATEIFGDTEAGLVGRDIGSLIPDGAYEDIRQTIFWGARVSDFEATLPNEIPRVVSIAGSMVMDRDEKPAGTVLIIRDITERKSSETALRIANEKISLLSQLTRHDINNLVTGLSGYLTILEDGCNAEERGEYLSQSIDIVDKIIQHLQYSQEYQEIGSKKPVWEMLGTMIGRAVENLPHGGVDIRVEIIPVEIYADPLSEKVMYNLLENAIRHGETVTRVSISTNVEADGTLVVVFEDDGIGVGDSEKEKIFRFGYGKNTGFGLAFSSEILSVTDIEISETGTEGKGARFEIRIPCSGWRCLR</sequence>
<dbReference type="InterPro" id="IPR000014">
    <property type="entry name" value="PAS"/>
</dbReference>
<dbReference type="Proteomes" id="UP001163096">
    <property type="component" value="Chromosome"/>
</dbReference>
<evidence type="ECO:0000256" key="12">
    <source>
        <dbReference type="SAM" id="Phobius"/>
    </source>
</evidence>
<gene>
    <name evidence="15" type="ORF">OU421_03310</name>
</gene>
<dbReference type="KEGG" id="mou:OU421_03310"/>
<dbReference type="SMART" id="SM00387">
    <property type="entry name" value="HATPase_c"/>
    <property type="match status" value="1"/>
</dbReference>
<dbReference type="GO" id="GO:0000156">
    <property type="term" value="F:phosphorelay response regulator activity"/>
    <property type="evidence" value="ECO:0007669"/>
    <property type="project" value="TreeGrafter"/>
</dbReference>
<dbReference type="EC" id="2.7.13.3" evidence="3"/>
<keyword evidence="5 12" id="KW-0812">Transmembrane</keyword>
<comment type="catalytic activity">
    <reaction evidence="1">
        <text>ATP + protein L-histidine = ADP + protein N-phospho-L-histidine.</text>
        <dbReference type="EC" id="2.7.13.3"/>
    </reaction>
</comment>
<evidence type="ECO:0000313" key="16">
    <source>
        <dbReference type="Proteomes" id="UP001163096"/>
    </source>
</evidence>
<dbReference type="InterPro" id="IPR036890">
    <property type="entry name" value="HATPase_C_sf"/>
</dbReference>
<organism evidence="15 16">
    <name type="scientific">Methanogenium organophilum</name>
    <dbReference type="NCBI Taxonomy" id="2199"/>
    <lineage>
        <taxon>Archaea</taxon>
        <taxon>Methanobacteriati</taxon>
        <taxon>Methanobacteriota</taxon>
        <taxon>Stenosarchaea group</taxon>
        <taxon>Methanomicrobia</taxon>
        <taxon>Methanomicrobiales</taxon>
        <taxon>Methanomicrobiaceae</taxon>
        <taxon>Methanogenium</taxon>
    </lineage>
</organism>
<dbReference type="Gene3D" id="3.30.450.20">
    <property type="entry name" value="PAS domain"/>
    <property type="match status" value="1"/>
</dbReference>
<dbReference type="GO" id="GO:0005524">
    <property type="term" value="F:ATP binding"/>
    <property type="evidence" value="ECO:0007669"/>
    <property type="project" value="UniProtKB-KW"/>
</dbReference>
<accession>A0A9X9S5I8</accession>
<reference evidence="15" key="1">
    <citation type="submission" date="2022-11" db="EMBL/GenBank/DDBJ databases">
        <title>Complete genome sequence of Methanogenium organophilum DSM 3596.</title>
        <authorList>
            <person name="Chen S.-C."/>
            <person name="Lai S.-J."/>
            <person name="You Y.-T."/>
        </authorList>
    </citation>
    <scope>NUCLEOTIDE SEQUENCE</scope>
    <source>
        <strain evidence="15">DSM 3596</strain>
    </source>
</reference>
<dbReference type="GO" id="GO:0016020">
    <property type="term" value="C:membrane"/>
    <property type="evidence" value="ECO:0007669"/>
    <property type="project" value="UniProtKB-SubCell"/>
</dbReference>
<dbReference type="NCBIfam" id="TIGR00229">
    <property type="entry name" value="sensory_box"/>
    <property type="match status" value="1"/>
</dbReference>
<evidence type="ECO:0000256" key="2">
    <source>
        <dbReference type="ARBA" id="ARBA00004141"/>
    </source>
</evidence>
<evidence type="ECO:0000256" key="9">
    <source>
        <dbReference type="ARBA" id="ARBA00022989"/>
    </source>
</evidence>
<dbReference type="GO" id="GO:0004673">
    <property type="term" value="F:protein histidine kinase activity"/>
    <property type="evidence" value="ECO:0007669"/>
    <property type="project" value="UniProtKB-EC"/>
</dbReference>
<keyword evidence="11 12" id="KW-0472">Membrane</keyword>
<keyword evidence="6" id="KW-0547">Nucleotide-binding</keyword>
<evidence type="ECO:0000256" key="6">
    <source>
        <dbReference type="ARBA" id="ARBA00022741"/>
    </source>
</evidence>
<dbReference type="Gene3D" id="3.30.565.10">
    <property type="entry name" value="Histidine kinase-like ATPase, C-terminal domain"/>
    <property type="match status" value="1"/>
</dbReference>
<dbReference type="SUPFAM" id="SSF55874">
    <property type="entry name" value="ATPase domain of HSP90 chaperone/DNA topoisomerase II/histidine kinase"/>
    <property type="match status" value="1"/>
</dbReference>
<dbReference type="GO" id="GO:0007234">
    <property type="term" value="P:osmosensory signaling via phosphorelay pathway"/>
    <property type="evidence" value="ECO:0007669"/>
    <property type="project" value="TreeGrafter"/>
</dbReference>
<feature type="transmembrane region" description="Helical" evidence="12">
    <location>
        <begin position="153"/>
        <end position="173"/>
    </location>
</feature>
<feature type="transmembrane region" description="Helical" evidence="12">
    <location>
        <begin position="12"/>
        <end position="31"/>
    </location>
</feature>
<evidence type="ECO:0000259" key="14">
    <source>
        <dbReference type="PROSITE" id="PS50112"/>
    </source>
</evidence>
<keyword evidence="7" id="KW-0418">Kinase</keyword>
<dbReference type="RefSeq" id="WP_268187189.1">
    <property type="nucleotide sequence ID" value="NZ_CP113361.1"/>
</dbReference>
<dbReference type="PANTHER" id="PTHR42878">
    <property type="entry name" value="TWO-COMPONENT HISTIDINE KINASE"/>
    <property type="match status" value="1"/>
</dbReference>
<dbReference type="Pfam" id="PF02518">
    <property type="entry name" value="HATPase_c"/>
    <property type="match status" value="1"/>
</dbReference>